<name>A0ABV3YQI9_9PSED</name>
<keyword evidence="1" id="KW-0732">Signal</keyword>
<feature type="signal peptide" evidence="1">
    <location>
        <begin position="1"/>
        <end position="22"/>
    </location>
</feature>
<accession>A0ABV3YQI9</accession>
<protein>
    <submittedName>
        <fullName evidence="2">Uncharacterized protein</fullName>
    </submittedName>
</protein>
<evidence type="ECO:0000313" key="3">
    <source>
        <dbReference type="Proteomes" id="UP001560296"/>
    </source>
</evidence>
<dbReference type="RefSeq" id="WP_369286537.1">
    <property type="nucleotide sequence ID" value="NZ_JBFTEG010000003.1"/>
</dbReference>
<keyword evidence="3" id="KW-1185">Reference proteome</keyword>
<evidence type="ECO:0000313" key="2">
    <source>
        <dbReference type="EMBL" id="MEX6501565.1"/>
    </source>
</evidence>
<comment type="caution">
    <text evidence="2">The sequence shown here is derived from an EMBL/GenBank/DDBJ whole genome shotgun (WGS) entry which is preliminary data.</text>
</comment>
<proteinExistence type="predicted"/>
<feature type="chain" id="PRO_5046004267" evidence="1">
    <location>
        <begin position="23"/>
        <end position="100"/>
    </location>
</feature>
<reference evidence="2 3" key="1">
    <citation type="submission" date="2024-07" db="EMBL/GenBank/DDBJ databases">
        <authorList>
            <person name="Li M."/>
        </authorList>
    </citation>
    <scope>NUCLEOTIDE SEQUENCE [LARGE SCALE GENOMIC DNA]</scope>
    <source>
        <strain evidence="2 3">25A3E</strain>
    </source>
</reference>
<organism evidence="2 3">
    <name type="scientific">Pseudomonas zhanjiangensis</name>
    <dbReference type="NCBI Taxonomy" id="3239015"/>
    <lineage>
        <taxon>Bacteria</taxon>
        <taxon>Pseudomonadati</taxon>
        <taxon>Pseudomonadota</taxon>
        <taxon>Gammaproteobacteria</taxon>
        <taxon>Pseudomonadales</taxon>
        <taxon>Pseudomonadaceae</taxon>
        <taxon>Pseudomonas</taxon>
    </lineage>
</organism>
<sequence length="100" mass="10445">MNKLSTYVWAVVAMLLAGPALANHCDANFDEAQAAIDNAYGLEPNVEDAIAALLPAAIEACRLEEEALATAEPGSPMLEPDYVSLGQSMLINVTSLVSAP</sequence>
<dbReference type="EMBL" id="JBFTEG010000003">
    <property type="protein sequence ID" value="MEX6501565.1"/>
    <property type="molecule type" value="Genomic_DNA"/>
</dbReference>
<dbReference type="Proteomes" id="UP001560296">
    <property type="component" value="Unassembled WGS sequence"/>
</dbReference>
<gene>
    <name evidence="2" type="ORF">AB5S05_05770</name>
</gene>
<evidence type="ECO:0000256" key="1">
    <source>
        <dbReference type="SAM" id="SignalP"/>
    </source>
</evidence>